<organism evidence="1 2">
    <name type="scientific">Lindgomyces ingoldianus</name>
    <dbReference type="NCBI Taxonomy" id="673940"/>
    <lineage>
        <taxon>Eukaryota</taxon>
        <taxon>Fungi</taxon>
        <taxon>Dikarya</taxon>
        <taxon>Ascomycota</taxon>
        <taxon>Pezizomycotina</taxon>
        <taxon>Dothideomycetes</taxon>
        <taxon>Pleosporomycetidae</taxon>
        <taxon>Pleosporales</taxon>
        <taxon>Lindgomycetaceae</taxon>
        <taxon>Lindgomyces</taxon>
    </lineage>
</organism>
<proteinExistence type="predicted"/>
<protein>
    <submittedName>
        <fullName evidence="1">Uncharacterized protein</fullName>
    </submittedName>
</protein>
<sequence length="3186" mass="354508">MDSSQLSRRTAALQELLESHGTEATKLFITHLDSAKGDLDNALASWDADPANSLSADQKRDLLGEIRITSHLAAISDDDVDFVRAAKERHPNIKTLREFAINSSLDDLASMAPSPAPAPAPALATVRRSVAPSAATASKGSLNKAVDIRRKLFLAEPTGVVMRMVKDSEIRLDSNAQDHVFNVLNEDPEFDMQKSSVTKLLSRSNILTTLPAEDGTQSAVQSNLKTLQRVQALAPIPEAINPLIKSNLTSALHISNMSEVAFVEQMSSEMGDTNAAISIHQHATQCRIRNENFLLSALQAVRGSGLRVIDGGNSEQNVELRKQSFTEVADKYVTQVDLERLFGNLDFCECPECGSVYGPAAYFVELMEFLRNNNLSSRHSKTGDRDINGTQLQALLKRRPDLACLQLTCENTNTYIPYIDLALEVMESYVVHAPMIKAYNVNGETTNELLCSPQHTQGAAYEILRKAGYPLGLPYHFPIDTMRVFLQFLKTNRADIIQVFQGSGVLDPSVAPANPASSVVLRSFDAEFNLLTQEEYVILTKEGFWAPTTTAAQCHQSSYTTRIGLKKPWGYFGYDSRGEMLDDNSATKTGISWVKAQFLKRAGIQYGDLVELVKTRYVNPNMPKGKDLTTMERIRFSYRFLRYLVQHQYTDKRRRYAKLINFLQVADVFVPLWEKIQKLRQIDLCADQNDQSNSDCSCGGTKSSGCHCCPCNGGEWAEWVYSWFEKIGSIVVLESGNGPRIPLEGQMWAESHLCYLSVKAVGDRVVNGTSSKKPDTLSNDPIFIGTLQSDGAVIDRRSRNAVAFVSASGTVINLCGKNIQDCYRNRDIYVYKSDADVNHPELAIGEIRGEGNTLSWRPGQCSRWQDVEWSNVRDACDISTTRLLHLDGSQLSPDEYFNMVRFLRLWRKLGWTIPEVDSAIQGLGKTPSVAEDSSAGECDASVDPYEDDSTDTDTEESKSDINPPLVHQIVAVRNIIDMTGLSLEVVLTFWDVIPTHGDTSLYNSTFLTHDIVRMDPVFQADEHGNYLTATQKISDHMPVLQTTLKLKAADIELIRQLRNIPDSLTIDTLSELFRISTLISYLSVRPDTLPDIIQVLGEPFTNADTTLSFLQTWQDIINSNFSFEQLNYLIRGVDNISRPLAPTPQVILKLGKSLLDGLEAIMKQNADITSAEVNNNTVSLTELLPSKLALIFAPALATKISDLINGRMVFTTNAPSGLAIMIPPAMDTLVAKVKYNDLKTAKPPTAQLTVTGILTDDETTDLKGLSANALWIAAVDRIKKQGVTFFNQYLRSIIPPRGQGTLLAGDTAETPITKALFFLRYFLPYLRARLSTLMVQQTMFDALGTDITTISYLLNIVKSTSGDSAMNVLLTLRENAQGDESGVWSGYLIPSTTDKFQFWVTSDAKPAGFTLDGIPYGFPNQSEDPTNIWSSAPISLVDGRLYALQLSGTAPETLSWSTSTSPPTLIPSGALLPAVASSSVSEVLVELTKISVLAQGFGLSLDEIIYLHEHGTDFSSGADQGALNLGNITMGAWKRLLSYTNLRNSLPKQQTRLIDLFAWSRLPGSSDVVSEIVKVTRWDAELCSTILKGYDSLTPEHFHNELLLVSVKKALDILTKTQIAAPLLFEWAKPLNLSDSSYTKFATQADTLKKALRSRYNASEWEQAAKPLFDTLRRNQRDALVSYLIVEPSLVETGLVKDPDGLFEYFLIDCQMSSCLQTSRIKQAISTIQLYVQRCLLGLEAEVAQQPEDLIDRKRWNWMKRYRVWEANRQVYLYPENWIVPSLRDDKSPFFLDLESALQQKDISLSNAVASLKTYVHNVAAVANLKVFGLFIRKGGRGESALGAHVVACRQNAPYDWYTRDYSPDGRWSPWVRMQVDIPHYDVDDGFGNPVGTGSYVAPYLWQGRPILFFMQMTLKHITIDNASPISDRMSKDVKGQNQSVPMWQINLGVTRFDNGKWKPKELSQKCILHSVEPFDIQDLDETVTIWATPNQARYQMIPRFFAGSDGSPDYIQIDIAFNATQNIVYNHHVKQDDGSVKIESKEDAKEIHDVVGSFLFIDGGIAQTLMSGNPPLDFHQKTSFQYIETSDTLYSYQIDDGVLTAPQYYRTGPSFQCPQNITSNSRSTFTASYSPEKKVTFNHTFVDQFLKQINTSDDIGVIYEDFLSLSRTAEIAGDNPYGTFTEEDGSTSYHELLSPYGIYNWEIGLHGPMTLIDALLNAQQFDDALKVCHIIFDPSIEGAANSSTGNNKYFWKFLPFKALANTDAKESLEQMFLDLQPGRANQAISEWRDNSFAPHVVARMRPVAYMKWIAMKYIEILITYGDYYFRQNSLETIPEAIQCYILASHVYGNKPQKIPRRGKVRAETYSSLLNRWDAFGNAVVQMEVEFPFSNQTSQVLGSSDRITGFANIFGFASSLYFGIPNNPKLAQLRDTIDDRLFKIRNCMDINGVVRKLPLFDPPIDPALLVAATAQGLSIDTVLNDLSGSIPNYRFMTLLAKALEICSELKSLGAALLAAKEKKDNEHLSLLRSTHEMVMNTFQLDLKNRALEEANAVLEQLLQNREAPKSRLQYYKGLVGVTDPAPGETDDFTELPNPSLQAPIANGQMMLIAEENEELEKSSAARDWNIAIGAVETLAGLLHMLPEFDADIKPFGCGTGLKWGGNFLGSSTGAIARGMQIYTQTLSADASNASRKASYLRALQDRIVQANSNGHELKNVDKQIATQRLRVATTTQEIKNAQTVVDQANEVNEFLRSKYTNEELYIWMESRTRSLYNDTYNLAYDLAKRAEKCFQFERPQMATSSYIEFGYFTSARDGLLAGESLYLGLKRLEAACQENLGHDFEVTKHISVRQWAPMALIEFREKGTFMLELPEILFDMDCPGHYMRRIVSVNVSIPCVAGPYAGINCTLRLLNHSMRTTPRANSKSDYHRAQEGEDDDRFITTNLPISAVVLSGAQADSGRFDQLPERYNPFEGAGAISTWSFTLPSAIHSFDYSSITDVVLTLRYTALDGGDKLRKVASDVVADYMKVMLGAGAPEGKGLFTYFDLRTDFASEWYRAGLGSGAGPASSSDDENTDTAVMNLDNLSSRLPLYTTKHRPEKIIATRIAILAKGDNFNSSDVEIVQKGAKAGSQTEKSVAFKPGRDIEPLIGVVSAEDGLQLPMTSWQLKVKRASADVEGAWMVVRYSLV</sequence>
<evidence type="ECO:0000313" key="1">
    <source>
        <dbReference type="EMBL" id="KAF2469532.1"/>
    </source>
</evidence>
<dbReference type="Proteomes" id="UP000799755">
    <property type="component" value="Unassembled WGS sequence"/>
</dbReference>
<gene>
    <name evidence="1" type="ORF">BDR25DRAFT_304310</name>
</gene>
<accession>A0ACB6QRN9</accession>
<comment type="caution">
    <text evidence="1">The sequence shown here is derived from an EMBL/GenBank/DDBJ whole genome shotgun (WGS) entry which is preliminary data.</text>
</comment>
<keyword evidence="2" id="KW-1185">Reference proteome</keyword>
<evidence type="ECO:0000313" key="2">
    <source>
        <dbReference type="Proteomes" id="UP000799755"/>
    </source>
</evidence>
<reference evidence="1" key="1">
    <citation type="journal article" date="2020" name="Stud. Mycol.">
        <title>101 Dothideomycetes genomes: a test case for predicting lifestyles and emergence of pathogens.</title>
        <authorList>
            <person name="Haridas S."/>
            <person name="Albert R."/>
            <person name="Binder M."/>
            <person name="Bloem J."/>
            <person name="Labutti K."/>
            <person name="Salamov A."/>
            <person name="Andreopoulos B."/>
            <person name="Baker S."/>
            <person name="Barry K."/>
            <person name="Bills G."/>
            <person name="Bluhm B."/>
            <person name="Cannon C."/>
            <person name="Castanera R."/>
            <person name="Culley D."/>
            <person name="Daum C."/>
            <person name="Ezra D."/>
            <person name="Gonzalez J."/>
            <person name="Henrissat B."/>
            <person name="Kuo A."/>
            <person name="Liang C."/>
            <person name="Lipzen A."/>
            <person name="Lutzoni F."/>
            <person name="Magnuson J."/>
            <person name="Mondo S."/>
            <person name="Nolan M."/>
            <person name="Ohm R."/>
            <person name="Pangilinan J."/>
            <person name="Park H.-J."/>
            <person name="Ramirez L."/>
            <person name="Alfaro M."/>
            <person name="Sun H."/>
            <person name="Tritt A."/>
            <person name="Yoshinaga Y."/>
            <person name="Zwiers L.-H."/>
            <person name="Turgeon B."/>
            <person name="Goodwin S."/>
            <person name="Spatafora J."/>
            <person name="Crous P."/>
            <person name="Grigoriev I."/>
        </authorList>
    </citation>
    <scope>NUCLEOTIDE SEQUENCE</scope>
    <source>
        <strain evidence="1">ATCC 200398</strain>
    </source>
</reference>
<dbReference type="EMBL" id="MU003511">
    <property type="protein sequence ID" value="KAF2469532.1"/>
    <property type="molecule type" value="Genomic_DNA"/>
</dbReference>
<name>A0ACB6QRN9_9PLEO</name>